<accession>A0AAU1UMI6</accession>
<dbReference type="SUPFAM" id="SSF102114">
    <property type="entry name" value="Radical SAM enzymes"/>
    <property type="match status" value="1"/>
</dbReference>
<sequence>MHLDLVFPPAHDPAMPHSALPLLKAYVERNSSHTVTCHDANQRFFADVLHAPSGGQLATHRETYAQADRVVPAVLAALRFDAWMKGAFARFGARHDGYGLTMRGLRTPYDRRDPQSVRAFATVAHTPFDALYEELLAQTGPVVGINLSVEDQILPAFRLAHLIRQIHGENSCIIWGGSLLTRLRPVIASELGEFWDHLVTREGEAPLLSLLQWLQDEAPVPASEDRILSKPTPAPERSGIVNPYTSRQVTPIEHTGKADFSDYLVHDYFSLTPMLPVLASRKCYWGKCTFCTIHESWDPQARQRSAQSVADDITDLCTTFGIRHFRFVDEAMPPDLLDALLPLVEPEHIAFEIYAIAERRFTDAGFVSRLGRSGCRQAYFGLESADEGALVALGKKINQHRHYGRIFQSCAAAGIHVYTYTLFGFPGSSDLAEQRTVDYLINEPAIHTATISSFIAVTGSPFALDNADRLTHNLRMTEDFESVTIGLRGQDLALKANSAAAAAVDTVYAARPDLALSAILNDEMRFSLSDRFGSAFATAAVSSGHLDIDAITREGDETMKHERIARSLDA</sequence>
<reference evidence="8" key="1">
    <citation type="submission" date="2022-10" db="EMBL/GenBank/DDBJ databases">
        <title>The complete genomes of actinobacterial strains from the NBC collection.</title>
        <authorList>
            <person name="Joergensen T.S."/>
            <person name="Alvarez Arevalo M."/>
            <person name="Sterndorff E.B."/>
            <person name="Faurdal D."/>
            <person name="Vuksanovic O."/>
            <person name="Mourched A.-S."/>
            <person name="Charusanti P."/>
            <person name="Shaw S."/>
            <person name="Blin K."/>
            <person name="Weber T."/>
        </authorList>
    </citation>
    <scope>NUCLEOTIDE SEQUENCE</scope>
    <source>
        <strain evidence="8">NBC_00119</strain>
    </source>
</reference>
<dbReference type="GO" id="GO:0003824">
    <property type="term" value="F:catalytic activity"/>
    <property type="evidence" value="ECO:0007669"/>
    <property type="project" value="InterPro"/>
</dbReference>
<dbReference type="SFLD" id="SFLDS00029">
    <property type="entry name" value="Radical_SAM"/>
    <property type="match status" value="1"/>
</dbReference>
<dbReference type="InterPro" id="IPR006638">
    <property type="entry name" value="Elp3/MiaA/NifB-like_rSAM"/>
</dbReference>
<dbReference type="EMBL" id="CP108195">
    <property type="protein sequence ID" value="WTS18463.1"/>
    <property type="molecule type" value="Genomic_DNA"/>
</dbReference>
<dbReference type="SFLD" id="SFLDG01082">
    <property type="entry name" value="B12-binding_domain_containing"/>
    <property type="match status" value="1"/>
</dbReference>
<evidence type="ECO:0000313" key="7">
    <source>
        <dbReference type="EMBL" id="WTS09710.1"/>
    </source>
</evidence>
<dbReference type="Gene3D" id="3.80.30.20">
    <property type="entry name" value="tm_1862 like domain"/>
    <property type="match status" value="1"/>
</dbReference>
<dbReference type="EMBL" id="CP108195">
    <property type="protein sequence ID" value="WTS09710.1"/>
    <property type="molecule type" value="Genomic_DNA"/>
</dbReference>
<dbReference type="AlphaFoldDB" id="A0AAU1UMI6"/>
<dbReference type="GO" id="GO:0051536">
    <property type="term" value="F:iron-sulfur cluster binding"/>
    <property type="evidence" value="ECO:0007669"/>
    <property type="project" value="UniProtKB-KW"/>
</dbReference>
<evidence type="ECO:0000256" key="2">
    <source>
        <dbReference type="ARBA" id="ARBA00022691"/>
    </source>
</evidence>
<dbReference type="GO" id="GO:0005829">
    <property type="term" value="C:cytosol"/>
    <property type="evidence" value="ECO:0007669"/>
    <property type="project" value="TreeGrafter"/>
</dbReference>
<feature type="domain" description="Elp3/MiaA/NifB-like radical SAM core" evidence="6">
    <location>
        <begin position="273"/>
        <end position="478"/>
    </location>
</feature>
<protein>
    <recommendedName>
        <fullName evidence="6">Elp3/MiaA/NifB-like radical SAM core domain-containing protein</fullName>
    </recommendedName>
</protein>
<dbReference type="InterPro" id="IPR058240">
    <property type="entry name" value="rSAM_sf"/>
</dbReference>
<dbReference type="InterPro" id="IPR007197">
    <property type="entry name" value="rSAM"/>
</dbReference>
<evidence type="ECO:0000259" key="6">
    <source>
        <dbReference type="SMART" id="SM00729"/>
    </source>
</evidence>
<keyword evidence="3" id="KW-0479">Metal-binding</keyword>
<keyword evidence="2" id="KW-0949">S-adenosyl-L-methionine</keyword>
<dbReference type="SMART" id="SM00729">
    <property type="entry name" value="Elp3"/>
    <property type="match status" value="1"/>
</dbReference>
<proteinExistence type="predicted"/>
<evidence type="ECO:0000256" key="5">
    <source>
        <dbReference type="ARBA" id="ARBA00023014"/>
    </source>
</evidence>
<name>A0AAU1UMI6_9ACTN</name>
<dbReference type="PANTHER" id="PTHR43409:SF7">
    <property type="entry name" value="BLL1977 PROTEIN"/>
    <property type="match status" value="1"/>
</dbReference>
<dbReference type="InterPro" id="IPR051198">
    <property type="entry name" value="BchE-like"/>
</dbReference>
<evidence type="ECO:0000256" key="3">
    <source>
        <dbReference type="ARBA" id="ARBA00022723"/>
    </source>
</evidence>
<dbReference type="GO" id="GO:0046872">
    <property type="term" value="F:metal ion binding"/>
    <property type="evidence" value="ECO:0007669"/>
    <property type="project" value="UniProtKB-KW"/>
</dbReference>
<evidence type="ECO:0000313" key="8">
    <source>
        <dbReference type="EMBL" id="WTS18463.1"/>
    </source>
</evidence>
<gene>
    <name evidence="7" type="ORF">OHU69_00210</name>
    <name evidence="8" type="ORF">OHU69_50460</name>
</gene>
<comment type="cofactor">
    <cofactor evidence="1">
        <name>[4Fe-4S] cluster</name>
        <dbReference type="ChEBI" id="CHEBI:49883"/>
    </cofactor>
</comment>
<keyword evidence="4" id="KW-0408">Iron</keyword>
<organism evidence="8">
    <name type="scientific">Streptomyces sp. NBC_00119</name>
    <dbReference type="NCBI Taxonomy" id="2975659"/>
    <lineage>
        <taxon>Bacteria</taxon>
        <taxon>Bacillati</taxon>
        <taxon>Actinomycetota</taxon>
        <taxon>Actinomycetes</taxon>
        <taxon>Kitasatosporales</taxon>
        <taxon>Streptomycetaceae</taxon>
        <taxon>Streptomyces</taxon>
    </lineage>
</organism>
<keyword evidence="5" id="KW-0411">Iron-sulfur</keyword>
<dbReference type="PANTHER" id="PTHR43409">
    <property type="entry name" value="ANAEROBIC MAGNESIUM-PROTOPORPHYRIN IX MONOMETHYL ESTER CYCLASE-RELATED"/>
    <property type="match status" value="1"/>
</dbReference>
<dbReference type="InterPro" id="IPR023404">
    <property type="entry name" value="rSAM_horseshoe"/>
</dbReference>
<evidence type="ECO:0000256" key="4">
    <source>
        <dbReference type="ARBA" id="ARBA00023004"/>
    </source>
</evidence>
<evidence type="ECO:0000256" key="1">
    <source>
        <dbReference type="ARBA" id="ARBA00001966"/>
    </source>
</evidence>